<organism evidence="10 11">
    <name type="scientific">Salinibacillus xinjiangensis</name>
    <dbReference type="NCBI Taxonomy" id="1229268"/>
    <lineage>
        <taxon>Bacteria</taxon>
        <taxon>Bacillati</taxon>
        <taxon>Bacillota</taxon>
        <taxon>Bacilli</taxon>
        <taxon>Bacillales</taxon>
        <taxon>Bacillaceae</taxon>
        <taxon>Salinibacillus</taxon>
    </lineage>
</organism>
<keyword evidence="7" id="KW-0812">Transmembrane</keyword>
<evidence type="ECO:0000256" key="5">
    <source>
        <dbReference type="ARBA" id="ARBA00029447"/>
    </source>
</evidence>
<reference evidence="10 11" key="1">
    <citation type="submission" date="2019-11" db="EMBL/GenBank/DDBJ databases">
        <authorList>
            <person name="Li J."/>
        </authorList>
    </citation>
    <scope>NUCLEOTIDE SEQUENCE [LARGE SCALE GENOMIC DNA]</scope>
    <source>
        <strain evidence="10 11">J4</strain>
    </source>
</reference>
<dbReference type="SMART" id="SM00283">
    <property type="entry name" value="MA"/>
    <property type="match status" value="1"/>
</dbReference>
<feature type="transmembrane region" description="Helical" evidence="7">
    <location>
        <begin position="12"/>
        <end position="30"/>
    </location>
</feature>
<dbReference type="AlphaFoldDB" id="A0A6G1XAZ7"/>
<dbReference type="PROSITE" id="PS50111">
    <property type="entry name" value="CHEMOTAXIS_TRANSDUC_2"/>
    <property type="match status" value="1"/>
</dbReference>
<evidence type="ECO:0000256" key="7">
    <source>
        <dbReference type="SAM" id="Phobius"/>
    </source>
</evidence>
<dbReference type="SUPFAM" id="SSF53822">
    <property type="entry name" value="Periplasmic binding protein-like I"/>
    <property type="match status" value="1"/>
</dbReference>
<feature type="domain" description="Methyl-accepting transducer" evidence="8">
    <location>
        <begin position="124"/>
        <end position="363"/>
    </location>
</feature>
<feature type="domain" description="HAMP" evidence="9">
    <location>
        <begin position="57"/>
        <end position="105"/>
    </location>
</feature>
<keyword evidence="4 6" id="KW-0807">Transducer</keyword>
<evidence type="ECO:0000256" key="3">
    <source>
        <dbReference type="ARBA" id="ARBA00023136"/>
    </source>
</evidence>
<dbReference type="InterPro" id="IPR025997">
    <property type="entry name" value="SBP_2_dom"/>
</dbReference>
<dbReference type="SMART" id="SM00304">
    <property type="entry name" value="HAMP"/>
    <property type="match status" value="1"/>
</dbReference>
<comment type="subcellular location">
    <subcellularLocation>
        <location evidence="1">Cell membrane</location>
    </subcellularLocation>
</comment>
<accession>A0A6G1XAZ7</accession>
<dbReference type="Gene3D" id="6.10.340.10">
    <property type="match status" value="1"/>
</dbReference>
<keyword evidence="7" id="KW-1133">Transmembrane helix</keyword>
<dbReference type="Pfam" id="PF00672">
    <property type="entry name" value="HAMP"/>
    <property type="match status" value="1"/>
</dbReference>
<proteinExistence type="inferred from homology"/>
<dbReference type="InterPro" id="IPR003660">
    <property type="entry name" value="HAMP_dom"/>
</dbReference>
<dbReference type="SUPFAM" id="SSF58104">
    <property type="entry name" value="Methyl-accepting chemotaxis protein (MCP) signaling domain"/>
    <property type="match status" value="1"/>
</dbReference>
<dbReference type="OrthoDB" id="107771at2"/>
<evidence type="ECO:0000259" key="9">
    <source>
        <dbReference type="PROSITE" id="PS50885"/>
    </source>
</evidence>
<gene>
    <name evidence="10" type="ORF">GH754_17615</name>
</gene>
<dbReference type="PANTHER" id="PTHR32089:SF112">
    <property type="entry name" value="LYSOZYME-LIKE PROTEIN-RELATED"/>
    <property type="match status" value="1"/>
</dbReference>
<evidence type="ECO:0000256" key="4">
    <source>
        <dbReference type="ARBA" id="ARBA00023224"/>
    </source>
</evidence>
<dbReference type="Pfam" id="PF13407">
    <property type="entry name" value="Peripla_BP_4"/>
    <property type="match status" value="1"/>
</dbReference>
<dbReference type="CDD" id="cd11386">
    <property type="entry name" value="MCP_signal"/>
    <property type="match status" value="1"/>
</dbReference>
<keyword evidence="3 7" id="KW-0472">Membrane</keyword>
<name>A0A6G1XAZ7_9BACI</name>
<dbReference type="Gene3D" id="3.40.50.2300">
    <property type="match status" value="2"/>
</dbReference>
<keyword evidence="2" id="KW-1003">Cell membrane</keyword>
<feature type="transmembrane region" description="Helical" evidence="7">
    <location>
        <begin position="36"/>
        <end position="56"/>
    </location>
</feature>
<evidence type="ECO:0000256" key="2">
    <source>
        <dbReference type="ARBA" id="ARBA00022475"/>
    </source>
</evidence>
<sequence length="710" mass="79579">MDLKGLQSKFYIAIILSFFIFVPMVLSAFYVESLAILIGILFFGSALFFIVLYMTLKSMLKPMIQMEKATNEVASGNLSFDESGEMGELSQSFDQMVSSIHQLIQKTNGLSDEVTISSDELSLVIKEIRDISDRVTDSIRQISNGSISQTEQAKESLGAMVNLQETISEVSEKVLNLSNVASNASEEAEDGKGYIDQNIDQMAMINESVHKLAKFIEKLNSQTSEIDNIIEVITNISKQTNLLALNASIEAARAGDHGKGFMVVADEVKKLADESEQSANQISSIIHEVNENALQAVDYTKVLTAETDKGTSVANDTSKKLLNIIDSIQHISSEFNTLYELSNTISNHSTNVSELMNQTIQISEENTIEVETVAASSEENLASMEQMQEMSDRLNRHAKDLRLYVSQFDRTKQFKLGLSLPTAYHGWMGALVETTKKETLKHEHMDTLFLTSKNASEQHRDMREFLDADVDAVVILPHDDSVTPLVEEAYSKGIDVLILDRDLNTSKYTVYLGGDNEETGRGSAEVLVDTLKQEKGEVNGRIIEIKGVQAPISDIRRKGFINMIEKYPGIELVASEFGDFDREKAYKVTKRLLKEHHDAEFVYSHDDDMTMGIVRAIRDLGKENEVRILSCAGMKDVYKMIKNHERPKILVSVTYSPTMGATAVDFMTKYLEKKELVGNWTKIDDKKYIIPGIKVTERNIEKHYDPNAKW</sequence>
<evidence type="ECO:0000256" key="1">
    <source>
        <dbReference type="ARBA" id="ARBA00004236"/>
    </source>
</evidence>
<dbReference type="Gene3D" id="1.10.287.950">
    <property type="entry name" value="Methyl-accepting chemotaxis protein"/>
    <property type="match status" value="1"/>
</dbReference>
<dbReference type="CDD" id="cd06225">
    <property type="entry name" value="HAMP"/>
    <property type="match status" value="1"/>
</dbReference>
<dbReference type="GO" id="GO:0007165">
    <property type="term" value="P:signal transduction"/>
    <property type="evidence" value="ECO:0007669"/>
    <property type="project" value="UniProtKB-KW"/>
</dbReference>
<comment type="caution">
    <text evidence="10">The sequence shown here is derived from an EMBL/GenBank/DDBJ whole genome shotgun (WGS) entry which is preliminary data.</text>
</comment>
<evidence type="ECO:0000313" key="11">
    <source>
        <dbReference type="Proteomes" id="UP000480185"/>
    </source>
</evidence>
<dbReference type="InterPro" id="IPR028082">
    <property type="entry name" value="Peripla_BP_I"/>
</dbReference>
<dbReference type="PANTHER" id="PTHR32089">
    <property type="entry name" value="METHYL-ACCEPTING CHEMOTAXIS PROTEIN MCPB"/>
    <property type="match status" value="1"/>
</dbReference>
<dbReference type="Pfam" id="PF00015">
    <property type="entry name" value="MCPsignal"/>
    <property type="match status" value="1"/>
</dbReference>
<evidence type="ECO:0000313" key="10">
    <source>
        <dbReference type="EMBL" id="MRG88076.1"/>
    </source>
</evidence>
<comment type="similarity">
    <text evidence="5">Belongs to the methyl-accepting chemotaxis (MCP) protein family.</text>
</comment>
<evidence type="ECO:0000256" key="6">
    <source>
        <dbReference type="PROSITE-ProRule" id="PRU00284"/>
    </source>
</evidence>
<evidence type="ECO:0000259" key="8">
    <source>
        <dbReference type="PROSITE" id="PS50111"/>
    </source>
</evidence>
<dbReference type="PROSITE" id="PS50885">
    <property type="entry name" value="HAMP"/>
    <property type="match status" value="1"/>
</dbReference>
<keyword evidence="11" id="KW-1185">Reference proteome</keyword>
<dbReference type="InterPro" id="IPR004089">
    <property type="entry name" value="MCPsignal_dom"/>
</dbReference>
<dbReference type="EMBL" id="WJNH01000016">
    <property type="protein sequence ID" value="MRG88076.1"/>
    <property type="molecule type" value="Genomic_DNA"/>
</dbReference>
<protein>
    <submittedName>
        <fullName evidence="10">Substrate-binding domain-containing protein</fullName>
    </submittedName>
</protein>
<dbReference type="GO" id="GO:0005886">
    <property type="term" value="C:plasma membrane"/>
    <property type="evidence" value="ECO:0007669"/>
    <property type="project" value="UniProtKB-SubCell"/>
</dbReference>
<dbReference type="Proteomes" id="UP000480185">
    <property type="component" value="Unassembled WGS sequence"/>
</dbReference>